<protein>
    <submittedName>
        <fullName evidence="1">Uncharacterized protein</fullName>
    </submittedName>
</protein>
<dbReference type="EMBL" id="JANSUY010000015">
    <property type="protein sequence ID" value="MCR9016515.1"/>
    <property type="molecule type" value="Genomic_DNA"/>
</dbReference>
<dbReference type="RefSeq" id="WP_258424360.1">
    <property type="nucleotide sequence ID" value="NZ_JANAEZ010000011.1"/>
</dbReference>
<sequence>MEKLLILFLWTNLLLFSKVTNELDLFLETELRNCNCSGEVIIVVASDSPQFDFNKNLPSVFSSRKIIFLHEGKKNNKMNNSYLVHDKDIVSLLKGIMKTNGPFLIEYSNKQTKMVVDLSKLI</sequence>
<gene>
    <name evidence="1" type="ORF">NU887_15840</name>
</gene>
<evidence type="ECO:0000313" key="2">
    <source>
        <dbReference type="Proteomes" id="UP001142175"/>
    </source>
</evidence>
<evidence type="ECO:0000313" key="1">
    <source>
        <dbReference type="EMBL" id="MCR9016515.1"/>
    </source>
</evidence>
<dbReference type="Proteomes" id="UP001142175">
    <property type="component" value="Unassembled WGS sequence"/>
</dbReference>
<accession>A0A9X2P9X6</accession>
<keyword evidence="2" id="KW-1185">Reference proteome</keyword>
<dbReference type="AlphaFoldDB" id="A0A9X2P9X6"/>
<reference evidence="1" key="1">
    <citation type="submission" date="2022-08" db="EMBL/GenBank/DDBJ databases">
        <authorList>
            <person name="Zhang D."/>
        </authorList>
    </citation>
    <scope>NUCLEOTIDE SEQUENCE</scope>
    <source>
        <strain evidence="1">XJ19-11</strain>
    </source>
</reference>
<organism evidence="1 2">
    <name type="scientific">Aquiflexum gelatinilyticum</name>
    <dbReference type="NCBI Taxonomy" id="2961943"/>
    <lineage>
        <taxon>Bacteria</taxon>
        <taxon>Pseudomonadati</taxon>
        <taxon>Bacteroidota</taxon>
        <taxon>Cytophagia</taxon>
        <taxon>Cytophagales</taxon>
        <taxon>Cyclobacteriaceae</taxon>
        <taxon>Aquiflexum</taxon>
    </lineage>
</organism>
<comment type="caution">
    <text evidence="1">The sequence shown here is derived from an EMBL/GenBank/DDBJ whole genome shotgun (WGS) entry which is preliminary data.</text>
</comment>
<proteinExistence type="predicted"/>
<name>A0A9X2P9X6_9BACT</name>